<keyword evidence="6 11" id="KW-1133">Transmembrane helix</keyword>
<feature type="compositionally biased region" description="Polar residues" evidence="10">
    <location>
        <begin position="1034"/>
        <end position="1043"/>
    </location>
</feature>
<evidence type="ECO:0000256" key="7">
    <source>
        <dbReference type="ARBA" id="ARBA00023136"/>
    </source>
</evidence>
<dbReference type="NCBIfam" id="NF037979">
    <property type="entry name" value="Na_transp"/>
    <property type="match status" value="1"/>
</dbReference>
<keyword evidence="7 11" id="KW-0472">Membrane</keyword>
<organism evidence="12 13">
    <name type="scientific">Hyalella azteca</name>
    <name type="common">Amphipod</name>
    <dbReference type="NCBI Taxonomy" id="294128"/>
    <lineage>
        <taxon>Eukaryota</taxon>
        <taxon>Metazoa</taxon>
        <taxon>Ecdysozoa</taxon>
        <taxon>Arthropoda</taxon>
        <taxon>Crustacea</taxon>
        <taxon>Multicrustacea</taxon>
        <taxon>Malacostraca</taxon>
        <taxon>Eumalacostraca</taxon>
        <taxon>Peracarida</taxon>
        <taxon>Amphipoda</taxon>
        <taxon>Senticaudata</taxon>
        <taxon>Talitrida</taxon>
        <taxon>Talitroidea</taxon>
        <taxon>Hyalellidae</taxon>
        <taxon>Hyalella</taxon>
    </lineage>
</organism>
<dbReference type="GO" id="GO:0046872">
    <property type="term" value="F:metal ion binding"/>
    <property type="evidence" value="ECO:0007669"/>
    <property type="project" value="UniProtKB-KW"/>
</dbReference>
<dbReference type="GO" id="GO:0005283">
    <property type="term" value="F:amino acid:sodium symporter activity"/>
    <property type="evidence" value="ECO:0007669"/>
    <property type="project" value="TreeGrafter"/>
</dbReference>
<feature type="binding site" evidence="8">
    <location>
        <position position="442"/>
    </location>
    <ligand>
        <name>Na(+)</name>
        <dbReference type="ChEBI" id="CHEBI:29101"/>
        <label>1</label>
    </ligand>
</feature>
<feature type="transmembrane region" description="Helical" evidence="11">
    <location>
        <begin position="792"/>
        <end position="810"/>
    </location>
</feature>
<evidence type="ECO:0000313" key="12">
    <source>
        <dbReference type="Proteomes" id="UP000694843"/>
    </source>
</evidence>
<keyword evidence="5 9" id="KW-0769">Symport</keyword>
<dbReference type="RefSeq" id="XP_018020298.1">
    <property type="nucleotide sequence ID" value="XM_018164809.2"/>
</dbReference>
<dbReference type="GeneID" id="108676689"/>
<feature type="region of interest" description="Disordered" evidence="10">
    <location>
        <begin position="1014"/>
        <end position="1056"/>
    </location>
</feature>
<dbReference type="KEGG" id="hazt:108676689"/>
<feature type="binding site" evidence="8">
    <location>
        <position position="763"/>
    </location>
    <ligand>
        <name>Na(+)</name>
        <dbReference type="ChEBI" id="CHEBI:29101"/>
        <label>1</label>
    </ligand>
</feature>
<reference evidence="13" key="1">
    <citation type="submission" date="2025-08" db="UniProtKB">
        <authorList>
            <consortium name="RefSeq"/>
        </authorList>
    </citation>
    <scope>IDENTIFICATION</scope>
    <source>
        <tissue evidence="13">Whole organism</tissue>
    </source>
</reference>
<feature type="binding site" evidence="8">
    <location>
        <position position="438"/>
    </location>
    <ligand>
        <name>Na(+)</name>
        <dbReference type="ChEBI" id="CHEBI:29101"/>
        <label>1</label>
    </ligand>
</feature>
<evidence type="ECO:0000256" key="9">
    <source>
        <dbReference type="RuleBase" id="RU003732"/>
    </source>
</evidence>
<comment type="subcellular location">
    <subcellularLocation>
        <location evidence="1">Membrane</location>
        <topology evidence="1">Multi-pass membrane protein</topology>
    </subcellularLocation>
</comment>
<feature type="transmembrane region" description="Helical" evidence="11">
    <location>
        <begin position="911"/>
        <end position="936"/>
    </location>
</feature>
<name>A0A8B7P2P0_HYAAZ</name>
<dbReference type="PROSITE" id="PS00610">
    <property type="entry name" value="NA_NEUROTRAN_SYMP_1"/>
    <property type="match status" value="1"/>
</dbReference>
<dbReference type="PROSITE" id="PS50267">
    <property type="entry name" value="NA_NEUROTRAN_SYMP_3"/>
    <property type="match status" value="1"/>
</dbReference>
<gene>
    <name evidence="13" type="primary">LOC108676689</name>
</gene>
<dbReference type="InterPro" id="IPR037272">
    <property type="entry name" value="SNS_sf"/>
</dbReference>
<dbReference type="OMA" id="WHISPIC"/>
<evidence type="ECO:0000256" key="10">
    <source>
        <dbReference type="SAM" id="MobiDB-lite"/>
    </source>
</evidence>
<feature type="compositionally biased region" description="Polar residues" evidence="10">
    <location>
        <begin position="192"/>
        <end position="201"/>
    </location>
</feature>
<dbReference type="Pfam" id="PF00209">
    <property type="entry name" value="SNF"/>
    <property type="match status" value="1"/>
</dbReference>
<evidence type="ECO:0000256" key="11">
    <source>
        <dbReference type="SAM" id="Phobius"/>
    </source>
</evidence>
<proteinExistence type="inferred from homology"/>
<dbReference type="PRINTS" id="PR00176">
    <property type="entry name" value="NANEUSMPORT"/>
</dbReference>
<dbReference type="SUPFAM" id="SSF161070">
    <property type="entry name" value="SNF-like"/>
    <property type="match status" value="1"/>
</dbReference>
<keyword evidence="8" id="KW-0915">Sodium</keyword>
<dbReference type="Proteomes" id="UP000694843">
    <property type="component" value="Unplaced"/>
</dbReference>
<evidence type="ECO:0000256" key="5">
    <source>
        <dbReference type="ARBA" id="ARBA00022847"/>
    </source>
</evidence>
<keyword evidence="3 9" id="KW-0813">Transport</keyword>
<feature type="transmembrane region" description="Helical" evidence="11">
    <location>
        <begin position="822"/>
        <end position="846"/>
    </location>
</feature>
<feature type="compositionally biased region" description="Basic and acidic residues" evidence="10">
    <location>
        <begin position="1019"/>
        <end position="1029"/>
    </location>
</feature>
<keyword evidence="4 9" id="KW-0812">Transmembrane</keyword>
<feature type="transmembrane region" description="Helical" evidence="11">
    <location>
        <begin position="747"/>
        <end position="772"/>
    </location>
</feature>
<evidence type="ECO:0000256" key="6">
    <source>
        <dbReference type="ARBA" id="ARBA00022989"/>
    </source>
</evidence>
<dbReference type="GO" id="GO:0005886">
    <property type="term" value="C:plasma membrane"/>
    <property type="evidence" value="ECO:0007669"/>
    <property type="project" value="TreeGrafter"/>
</dbReference>
<keyword evidence="12" id="KW-1185">Reference proteome</keyword>
<dbReference type="OrthoDB" id="6581954at2759"/>
<evidence type="ECO:0000256" key="1">
    <source>
        <dbReference type="ARBA" id="ARBA00004141"/>
    </source>
</evidence>
<feature type="transmembrane region" description="Helical" evidence="11">
    <location>
        <begin position="651"/>
        <end position="671"/>
    </location>
</feature>
<feature type="transmembrane region" description="Helical" evidence="11">
    <location>
        <begin position="577"/>
        <end position="597"/>
    </location>
</feature>
<feature type="transmembrane region" description="Helical" evidence="11">
    <location>
        <begin position="604"/>
        <end position="626"/>
    </location>
</feature>
<feature type="binding site" evidence="8">
    <location>
        <position position="662"/>
    </location>
    <ligand>
        <name>Na(+)</name>
        <dbReference type="ChEBI" id="CHEBI:29101"/>
        <label>1</label>
    </ligand>
</feature>
<dbReference type="AlphaFoldDB" id="A0A8B7P2P0"/>
<protein>
    <recommendedName>
        <fullName evidence="9">Transporter</fullName>
    </recommendedName>
</protein>
<feature type="transmembrane region" description="Helical" evidence="11">
    <location>
        <begin position="683"/>
        <end position="706"/>
    </location>
</feature>
<accession>A0A8B7P2P0</accession>
<comment type="similarity">
    <text evidence="2 9">Belongs to the sodium:neurotransmitter symporter (SNF) (TC 2.A.22) family.</text>
</comment>
<evidence type="ECO:0000313" key="13">
    <source>
        <dbReference type="RefSeq" id="XP_018020298.1"/>
    </source>
</evidence>
<feature type="binding site" evidence="8">
    <location>
        <position position="694"/>
    </location>
    <ligand>
        <name>Na(+)</name>
        <dbReference type="ChEBI" id="CHEBI:29101"/>
        <label>1</label>
    </ligand>
</feature>
<feature type="transmembrane region" description="Helical" evidence="11">
    <location>
        <begin position="867"/>
        <end position="886"/>
    </location>
</feature>
<sequence>MRERINISSKMEFTNSKKGNDQVNVPLMRVVEATPPASPLPARTIRSVSDCHVPQNFTNLFIPLDPAESSDDCDDCEDTCNDNGEPYPKKCGRSFSVVPVDNLRSSPNSNLENVKRRIWSFSESRLDGDSSESDRLLTEDDATPFLKRTNSPSAGNLIEFKANETIKEKHVSEGSIPRSPKPSQRNEVPKSQAPTNNNSVPNRIRKQAILPPPAQDTLSMKRTDSARRRQLSNIKCSSERSPSDRSYSYTINAGNMPAFWPVNDSRAATQFPRIVLSQQKSLPTHYFTVMPRAGIPVPHSKASQYLTLQPERPRGLIGKSTLDSFGTNFISTAENGSSCIEYGSTDGRNIKFTGRLVLSSEDMRGIPEDDGPDGHQLTVVSDDGVVADGIAFTKITATLDINPIEDDDDDGAEDGVDDGRATWDSKLKFVLACIGSCVGLGNFWRFPYLCYKSGGGAFLIPYFLMLFVCGIPLLLMEMAIGQYTRRGPVGALLSLCPIFIGSAIGVVIICIIFCSYYNIIISWSIYYLTQSFRSALPWATQGLIETPSNCTANSSTQRYFDAVVLQKSDSIDDYGGMVWPLLGCVIVAWVIVYFSIWKSIRSSGLVVLVTATLPYVFILVFLVRAVTLEGAGVGLKYLFQPEWSRLLDVQVWVYAAAQNFNSIGIGFGSMITFSSYNKFSNNLLTDVWIIALVNAGTSLLAGIIVFSTMGNIAYELDCSITDIITQGPGLAFVAYPQALAKMPYPHFFAVLFFLLLIILGIDSQFATVEVIVTSLQDAFPTWIKKKLRRHEILAFLVCLFCFTLGLPNLFEGGIYYFHLVDYYSSAISLMYLAFFEVVAVVWCYGAERLSRNLREMTGKIPSLYFKYCWRYLSPSLILIITVMSWMDHKNLTYGQTLKGEDPSKALPYPTWAIALGWFIASLSIIPIPLCAVIMVYRAPGDTLWQKVKEASKPRVEECKKCGKSSHNPITPCHCHYVVTNCHEKVSPAVVSSVPRTSINPTTYVPPTGLLLAAQSELSSDEKNSSHDQLECELQQPSERQLQSEVPEKLDSPHPKL</sequence>
<dbReference type="GO" id="GO:0089718">
    <property type="term" value="P:amino acid import across plasma membrane"/>
    <property type="evidence" value="ECO:0007669"/>
    <property type="project" value="TreeGrafter"/>
</dbReference>
<feature type="binding site" evidence="8">
    <location>
        <position position="762"/>
    </location>
    <ligand>
        <name>Na(+)</name>
        <dbReference type="ChEBI" id="CHEBI:29101"/>
        <label>1</label>
    </ligand>
</feature>
<keyword evidence="8" id="KW-0479">Metal-binding</keyword>
<evidence type="ECO:0000256" key="8">
    <source>
        <dbReference type="PIRSR" id="PIRSR600175-1"/>
    </source>
</evidence>
<evidence type="ECO:0000256" key="2">
    <source>
        <dbReference type="ARBA" id="ARBA00006459"/>
    </source>
</evidence>
<feature type="transmembrane region" description="Helical" evidence="11">
    <location>
        <begin position="459"/>
        <end position="480"/>
    </location>
</feature>
<dbReference type="PANTHER" id="PTHR11616:SF303">
    <property type="entry name" value="SODIUM- AND CHLORIDE-DEPENDENT GABA TRANSPORTER INE"/>
    <property type="match status" value="1"/>
</dbReference>
<feature type="compositionally biased region" description="Basic and acidic residues" evidence="10">
    <location>
        <begin position="1045"/>
        <end position="1056"/>
    </location>
</feature>
<feature type="region of interest" description="Disordered" evidence="10">
    <location>
        <begin position="164"/>
        <end position="245"/>
    </location>
</feature>
<dbReference type="PANTHER" id="PTHR11616">
    <property type="entry name" value="SODIUM/CHLORIDE DEPENDENT TRANSPORTER"/>
    <property type="match status" value="1"/>
</dbReference>
<dbReference type="InterPro" id="IPR000175">
    <property type="entry name" value="Na/ntran_symport"/>
</dbReference>
<feature type="transmembrane region" description="Helical" evidence="11">
    <location>
        <begin position="492"/>
        <end position="519"/>
    </location>
</feature>
<feature type="binding site" evidence="8">
    <location>
        <position position="759"/>
    </location>
    <ligand>
        <name>Na(+)</name>
        <dbReference type="ChEBI" id="CHEBI:29101"/>
        <label>1</label>
    </ligand>
</feature>
<evidence type="ECO:0000256" key="4">
    <source>
        <dbReference type="ARBA" id="ARBA00022692"/>
    </source>
</evidence>
<feature type="binding site" evidence="8">
    <location>
        <position position="435"/>
    </location>
    <ligand>
        <name>Na(+)</name>
        <dbReference type="ChEBI" id="CHEBI:29101"/>
        <label>1</label>
    </ligand>
</feature>
<evidence type="ECO:0000256" key="3">
    <source>
        <dbReference type="ARBA" id="ARBA00022448"/>
    </source>
</evidence>